<proteinExistence type="predicted"/>
<sequence>MVCLKMPKEKELRKKGRGTFCEMVKINSISFYSRVQSIPDSSSDSEWSDDEDLYTPISQQDGCLVSDTDEDSIDPNENYLVIPASDEEINTEDEDDIPLSIRYDRLMSKRSLKKKETKPVWVEEHLITPPESTMFTGDINLPENIMCLTDPYQFFSFLFPPTLIKYITDQTNLYASQISPNKLPMICVKEIEQFIGLCLKMSVVKLPTIRHYWGNLGIPSIYNVMSVNRFEEIKRFIHFNDNSQLPARGDYNYDKLFKVRPLCSQVQNIIRSIPKEEHLAVDEQIIPTKSRTSLKQYNPKKPHKWGYKVFVLSGKSGFCYDFDIFAGAQSNVVPESCPNLSASSNVVIRMSYFIPKHCNYKIFFDNWFTSIPLLVYLHKEGILPLGTARLNRLTGLKMPKEKELRKKGRGTFCEMVTNVDEIKITAVSWLDNKVVNMVSTYAGSQPVMEKKRFFKSENIHKVISCPNSVGIYNSYMGGVDLIDSMLGYYRIPLRSKKYYMKIFYHIIDLCVVNAWLLYRRVNNNNESYLPLVDFKILISEVLCEVKRTTPKRKGRPTAEENRTQGLIETKKK</sequence>
<gene>
    <name evidence="3" type="ORF">FWK35_00013898</name>
</gene>
<dbReference type="Pfam" id="PF13843">
    <property type="entry name" value="DDE_Tnp_1_7"/>
    <property type="match status" value="1"/>
</dbReference>
<protein>
    <submittedName>
        <fullName evidence="3">PiggyBac transposable element-derived protein 4-like</fullName>
    </submittedName>
</protein>
<evidence type="ECO:0000313" key="3">
    <source>
        <dbReference type="EMBL" id="KAF0764085.1"/>
    </source>
</evidence>
<dbReference type="PANTHER" id="PTHR47272:SF2">
    <property type="entry name" value="PIGGYBAC TRANSPOSABLE ELEMENT-DERIVED PROTEIN 3-LIKE"/>
    <property type="match status" value="1"/>
</dbReference>
<name>A0A6G0Z179_APHCR</name>
<accession>A0A6G0Z179</accession>
<dbReference type="InterPro" id="IPR029526">
    <property type="entry name" value="PGBD"/>
</dbReference>
<evidence type="ECO:0000259" key="2">
    <source>
        <dbReference type="Pfam" id="PF13843"/>
    </source>
</evidence>
<organism evidence="3 4">
    <name type="scientific">Aphis craccivora</name>
    <name type="common">Cowpea aphid</name>
    <dbReference type="NCBI Taxonomy" id="307492"/>
    <lineage>
        <taxon>Eukaryota</taxon>
        <taxon>Metazoa</taxon>
        <taxon>Ecdysozoa</taxon>
        <taxon>Arthropoda</taxon>
        <taxon>Hexapoda</taxon>
        <taxon>Insecta</taxon>
        <taxon>Pterygota</taxon>
        <taxon>Neoptera</taxon>
        <taxon>Paraneoptera</taxon>
        <taxon>Hemiptera</taxon>
        <taxon>Sternorrhyncha</taxon>
        <taxon>Aphidomorpha</taxon>
        <taxon>Aphidoidea</taxon>
        <taxon>Aphididae</taxon>
        <taxon>Aphidini</taxon>
        <taxon>Aphis</taxon>
        <taxon>Aphis</taxon>
    </lineage>
</organism>
<dbReference type="OrthoDB" id="122438at2759"/>
<reference evidence="3 4" key="1">
    <citation type="submission" date="2019-08" db="EMBL/GenBank/DDBJ databases">
        <title>Whole genome of Aphis craccivora.</title>
        <authorList>
            <person name="Voronova N.V."/>
            <person name="Shulinski R.S."/>
            <person name="Bandarenka Y.V."/>
            <person name="Zhorov D.G."/>
            <person name="Warner D."/>
        </authorList>
    </citation>
    <scope>NUCLEOTIDE SEQUENCE [LARGE SCALE GENOMIC DNA]</scope>
    <source>
        <strain evidence="3">180601</strain>
        <tissue evidence="3">Whole Body</tissue>
    </source>
</reference>
<feature type="region of interest" description="Disordered" evidence="1">
    <location>
        <begin position="549"/>
        <end position="572"/>
    </location>
</feature>
<dbReference type="AlphaFoldDB" id="A0A6G0Z179"/>
<comment type="caution">
    <text evidence="3">The sequence shown here is derived from an EMBL/GenBank/DDBJ whole genome shotgun (WGS) entry which is preliminary data.</text>
</comment>
<dbReference type="EMBL" id="VUJU01001720">
    <property type="protein sequence ID" value="KAF0764085.1"/>
    <property type="molecule type" value="Genomic_DNA"/>
</dbReference>
<dbReference type="Proteomes" id="UP000478052">
    <property type="component" value="Unassembled WGS sequence"/>
</dbReference>
<evidence type="ECO:0000256" key="1">
    <source>
        <dbReference type="SAM" id="MobiDB-lite"/>
    </source>
</evidence>
<dbReference type="PANTHER" id="PTHR47272">
    <property type="entry name" value="DDE_TNP_1_7 DOMAIN-CONTAINING PROTEIN"/>
    <property type="match status" value="1"/>
</dbReference>
<feature type="domain" description="PiggyBac transposable element-derived protein" evidence="2">
    <location>
        <begin position="150"/>
        <end position="515"/>
    </location>
</feature>
<keyword evidence="4" id="KW-1185">Reference proteome</keyword>
<feature type="non-terminal residue" evidence="3">
    <location>
        <position position="572"/>
    </location>
</feature>
<evidence type="ECO:0000313" key="4">
    <source>
        <dbReference type="Proteomes" id="UP000478052"/>
    </source>
</evidence>